<reference evidence="3" key="1">
    <citation type="submission" date="2015-12" db="EMBL/GenBank/DDBJ databases">
        <title>De novo transcriptome assembly of four potential Pierce s Disease insect vectors from Arizona vineyards.</title>
        <authorList>
            <person name="Tassone E.E."/>
        </authorList>
    </citation>
    <scope>NUCLEOTIDE SEQUENCE</scope>
</reference>
<evidence type="ECO:0000256" key="2">
    <source>
        <dbReference type="SAM" id="SignalP"/>
    </source>
</evidence>
<keyword evidence="1" id="KW-0812">Transmembrane</keyword>
<evidence type="ECO:0000313" key="3">
    <source>
        <dbReference type="EMBL" id="JAS16183.1"/>
    </source>
</evidence>
<keyword evidence="1" id="KW-1133">Transmembrane helix</keyword>
<accession>A0A1B6CSG7</accession>
<keyword evidence="1" id="KW-0472">Membrane</keyword>
<protein>
    <submittedName>
        <fullName evidence="3">Uncharacterized protein</fullName>
    </submittedName>
</protein>
<feature type="chain" id="PRO_5008580622" evidence="2">
    <location>
        <begin position="18"/>
        <end position="444"/>
    </location>
</feature>
<evidence type="ECO:0000256" key="1">
    <source>
        <dbReference type="SAM" id="Phobius"/>
    </source>
</evidence>
<sequence length="444" mass="51833">IIYKLLLLYIITSSVGCEEENEIPSVKSALFHPEDILSFDSWSQDKIDRYQLRLAYEQLLPVKIQKDTKKFMKLVEDCFAGAKKSFEGESLFEVEQILADIFGGYFQEIYLPVLHEAFYSGQADLKTTNQFYEYYKDFKTILDTRGKFWPARKIVKKPIYKVKPLPKNKNTTLSSCSKINLKNEGILREKDTFTNVILLPSLDSMKNPTSILVPFNNDKNFYSLTEADSYNILVTYYNTVYDCVSELSKIENNKILPSMFNHVFYSWLKKNVLPHLKDKMLYVGFSNVKRIEETIKQRQSILEIDFDAVLAENGELNFMEEERKDTTYDNEMSFHKIKKIMDTSSATKKININKRNYIKEAVTSAIVIAIDMKTKEGDTTTETSETMEENIDEYCTTFVHLVLYIMVILLFLIIMAFLIRFFPPNLEELVYLVVIYVKSRNKKK</sequence>
<dbReference type="AlphaFoldDB" id="A0A1B6CSG7"/>
<organism evidence="3">
    <name type="scientific">Clastoptera arizonana</name>
    <name type="common">Arizona spittle bug</name>
    <dbReference type="NCBI Taxonomy" id="38151"/>
    <lineage>
        <taxon>Eukaryota</taxon>
        <taxon>Metazoa</taxon>
        <taxon>Ecdysozoa</taxon>
        <taxon>Arthropoda</taxon>
        <taxon>Hexapoda</taxon>
        <taxon>Insecta</taxon>
        <taxon>Pterygota</taxon>
        <taxon>Neoptera</taxon>
        <taxon>Paraneoptera</taxon>
        <taxon>Hemiptera</taxon>
        <taxon>Auchenorrhyncha</taxon>
        <taxon>Cercopoidea</taxon>
        <taxon>Clastopteridae</taxon>
        <taxon>Clastoptera</taxon>
    </lineage>
</organism>
<feature type="signal peptide" evidence="2">
    <location>
        <begin position="1"/>
        <end position="17"/>
    </location>
</feature>
<dbReference type="EMBL" id="GEDC01021115">
    <property type="protein sequence ID" value="JAS16183.1"/>
    <property type="molecule type" value="Transcribed_RNA"/>
</dbReference>
<gene>
    <name evidence="3" type="ORF">g.53</name>
</gene>
<name>A0A1B6CSG7_9HEMI</name>
<feature type="non-terminal residue" evidence="3">
    <location>
        <position position="1"/>
    </location>
</feature>
<keyword evidence="2" id="KW-0732">Signal</keyword>
<feature type="transmembrane region" description="Helical" evidence="1">
    <location>
        <begin position="398"/>
        <end position="419"/>
    </location>
</feature>
<proteinExistence type="predicted"/>